<comment type="caution">
    <text evidence="2">The sequence shown here is derived from an EMBL/GenBank/DDBJ whole genome shotgun (WGS) entry which is preliminary data.</text>
</comment>
<feature type="compositionally biased region" description="Low complexity" evidence="1">
    <location>
        <begin position="30"/>
        <end position="43"/>
    </location>
</feature>
<name>A0ABR2KFN7_9EUKA</name>
<accession>A0ABR2KFN7</accession>
<protein>
    <submittedName>
        <fullName evidence="2">Uncharacterized protein</fullName>
    </submittedName>
</protein>
<organism evidence="2 3">
    <name type="scientific">Tritrichomonas musculus</name>
    <dbReference type="NCBI Taxonomy" id="1915356"/>
    <lineage>
        <taxon>Eukaryota</taxon>
        <taxon>Metamonada</taxon>
        <taxon>Parabasalia</taxon>
        <taxon>Tritrichomonadida</taxon>
        <taxon>Tritrichomonadidae</taxon>
        <taxon>Tritrichomonas</taxon>
    </lineage>
</organism>
<feature type="region of interest" description="Disordered" evidence="1">
    <location>
        <begin position="20"/>
        <end position="43"/>
    </location>
</feature>
<proteinExistence type="predicted"/>
<reference evidence="2 3" key="1">
    <citation type="submission" date="2024-04" db="EMBL/GenBank/DDBJ databases">
        <title>Tritrichomonas musculus Genome.</title>
        <authorList>
            <person name="Alves-Ferreira E."/>
            <person name="Grigg M."/>
            <person name="Lorenzi H."/>
            <person name="Galac M."/>
        </authorList>
    </citation>
    <scope>NUCLEOTIDE SEQUENCE [LARGE SCALE GENOMIC DNA]</scope>
    <source>
        <strain evidence="2 3">EAF2021</strain>
    </source>
</reference>
<dbReference type="EMBL" id="JAPFFF010000005">
    <property type="protein sequence ID" value="KAK8889944.1"/>
    <property type="molecule type" value="Genomic_DNA"/>
</dbReference>
<evidence type="ECO:0000313" key="3">
    <source>
        <dbReference type="Proteomes" id="UP001470230"/>
    </source>
</evidence>
<dbReference type="Proteomes" id="UP001470230">
    <property type="component" value="Unassembled WGS sequence"/>
</dbReference>
<sequence length="138" mass="16687">MYYLIGSDISDYEYFQNDLNSPPTEEQEINNNVQSSSNNSSSSVQCMKRKRVQLTEKQLQFRKQFFAILTHRKILRKEIVKGIHDEFLVKNIEGLTEMTRDEFRSINLYFINRIDYQDKIYKVLKEHKDKISEKYLRY</sequence>
<evidence type="ECO:0000313" key="2">
    <source>
        <dbReference type="EMBL" id="KAK8889944.1"/>
    </source>
</evidence>
<gene>
    <name evidence="2" type="ORF">M9Y10_034700</name>
</gene>
<evidence type="ECO:0000256" key="1">
    <source>
        <dbReference type="SAM" id="MobiDB-lite"/>
    </source>
</evidence>
<keyword evidence="3" id="KW-1185">Reference proteome</keyword>